<feature type="compositionally biased region" description="Polar residues" evidence="1">
    <location>
        <begin position="26"/>
        <end position="37"/>
    </location>
</feature>
<keyword evidence="3" id="KW-1185">Reference proteome</keyword>
<proteinExistence type="predicted"/>
<gene>
    <name evidence="2" type="ORF">PNOK_0303300</name>
</gene>
<feature type="region of interest" description="Disordered" evidence="1">
    <location>
        <begin position="1"/>
        <end position="47"/>
    </location>
</feature>
<feature type="region of interest" description="Disordered" evidence="1">
    <location>
        <begin position="162"/>
        <end position="202"/>
    </location>
</feature>
<sequence>MSSFSSSSSSFVSGPSQRQLPEASAPYTQAATHTHASQSRHDAQGSSWMNAGTSFNAFYASESSHQDGSTAHFPIFSADWDIVHKDVWCPNFDSVSQQITEPQIQPSTSEMNIWVSSPSTYKSEEEVSAPPSNDLMDVMDESEELMRPPVPTVPMEVETWYRDNRPSHPTGNHSDSTRRRHHPYHTRGQMHGARFAGPSSRPRTNYNRHAWKDHAICVMRGGVQQYQCIWGVDNVGTDRDQCGYTAKRPLVKRHIEGRHLLHRDIHRTFFEHSYEQTW</sequence>
<accession>A0A286ULA3</accession>
<dbReference type="InParanoid" id="A0A286ULA3"/>
<dbReference type="AlphaFoldDB" id="A0A286ULA3"/>
<dbReference type="EMBL" id="NBII01000003">
    <property type="protein sequence ID" value="PAV20406.1"/>
    <property type="molecule type" value="Genomic_DNA"/>
</dbReference>
<dbReference type="OrthoDB" id="654211at2759"/>
<comment type="caution">
    <text evidence="2">The sequence shown here is derived from an EMBL/GenBank/DDBJ whole genome shotgun (WGS) entry which is preliminary data.</text>
</comment>
<feature type="compositionally biased region" description="Low complexity" evidence="1">
    <location>
        <begin position="1"/>
        <end position="13"/>
    </location>
</feature>
<evidence type="ECO:0000313" key="3">
    <source>
        <dbReference type="Proteomes" id="UP000217199"/>
    </source>
</evidence>
<dbReference type="Proteomes" id="UP000217199">
    <property type="component" value="Unassembled WGS sequence"/>
</dbReference>
<organism evidence="2 3">
    <name type="scientific">Pyrrhoderma noxium</name>
    <dbReference type="NCBI Taxonomy" id="2282107"/>
    <lineage>
        <taxon>Eukaryota</taxon>
        <taxon>Fungi</taxon>
        <taxon>Dikarya</taxon>
        <taxon>Basidiomycota</taxon>
        <taxon>Agaricomycotina</taxon>
        <taxon>Agaricomycetes</taxon>
        <taxon>Hymenochaetales</taxon>
        <taxon>Hymenochaetaceae</taxon>
        <taxon>Pyrrhoderma</taxon>
    </lineage>
</organism>
<reference evidence="2 3" key="1">
    <citation type="journal article" date="2017" name="Mol. Ecol.">
        <title>Comparative and population genomic landscape of Phellinus noxius: A hypervariable fungus causing root rot in trees.</title>
        <authorList>
            <person name="Chung C.L."/>
            <person name="Lee T.J."/>
            <person name="Akiba M."/>
            <person name="Lee H.H."/>
            <person name="Kuo T.H."/>
            <person name="Liu D."/>
            <person name="Ke H.M."/>
            <person name="Yokoi T."/>
            <person name="Roa M.B."/>
            <person name="Lu M.J."/>
            <person name="Chang Y.Y."/>
            <person name="Ann P.J."/>
            <person name="Tsai J.N."/>
            <person name="Chen C.Y."/>
            <person name="Tzean S.S."/>
            <person name="Ota Y."/>
            <person name="Hattori T."/>
            <person name="Sahashi N."/>
            <person name="Liou R.F."/>
            <person name="Kikuchi T."/>
            <person name="Tsai I.J."/>
        </authorList>
    </citation>
    <scope>NUCLEOTIDE SEQUENCE [LARGE SCALE GENOMIC DNA]</scope>
    <source>
        <strain evidence="2 3">FFPRI411160</strain>
    </source>
</reference>
<name>A0A286ULA3_9AGAM</name>
<evidence type="ECO:0000313" key="2">
    <source>
        <dbReference type="EMBL" id="PAV20406.1"/>
    </source>
</evidence>
<evidence type="ECO:0000256" key="1">
    <source>
        <dbReference type="SAM" id="MobiDB-lite"/>
    </source>
</evidence>
<protein>
    <submittedName>
        <fullName evidence="2">Uncharacterized protein</fullName>
    </submittedName>
</protein>